<keyword evidence="4 6" id="KW-0378">Hydrolase</keyword>
<feature type="domain" description="C2" evidence="9">
    <location>
        <begin position="60"/>
        <end position="183"/>
    </location>
</feature>
<evidence type="ECO:0000256" key="8">
    <source>
        <dbReference type="SAM" id="MobiDB-lite"/>
    </source>
</evidence>
<feature type="compositionally biased region" description="Polar residues" evidence="8">
    <location>
        <begin position="618"/>
        <end position="631"/>
    </location>
</feature>
<feature type="compositionally biased region" description="Polar residues" evidence="8">
    <location>
        <begin position="1053"/>
        <end position="1064"/>
    </location>
</feature>
<dbReference type="SUPFAM" id="SSF52151">
    <property type="entry name" value="FabD/lysophospholipase-like"/>
    <property type="match status" value="2"/>
</dbReference>
<feature type="region of interest" description="Disordered" evidence="8">
    <location>
        <begin position="924"/>
        <end position="1081"/>
    </location>
</feature>
<dbReference type="InterPro" id="IPR002642">
    <property type="entry name" value="LysoPLipase_cat_dom"/>
</dbReference>
<feature type="region of interest" description="Disordered" evidence="8">
    <location>
        <begin position="1121"/>
        <end position="1149"/>
    </location>
</feature>
<evidence type="ECO:0000256" key="4">
    <source>
        <dbReference type="ARBA" id="ARBA00022801"/>
    </source>
</evidence>
<keyword evidence="6 7" id="KW-0442">Lipid degradation</keyword>
<evidence type="ECO:0000313" key="12">
    <source>
        <dbReference type="Proteomes" id="UP001519460"/>
    </source>
</evidence>
<dbReference type="Proteomes" id="UP001519460">
    <property type="component" value="Unassembled WGS sequence"/>
</dbReference>
<feature type="non-terminal residue" evidence="11">
    <location>
        <position position="1"/>
    </location>
</feature>
<evidence type="ECO:0000256" key="7">
    <source>
        <dbReference type="RuleBase" id="RU362102"/>
    </source>
</evidence>
<keyword evidence="7" id="KW-0106">Calcium</keyword>
<sequence length="1149" mass="130758">ADRIDRELLTRCESVTVSHEPAQHQKENNPEKKNTGCETDDVMCSQCEHCGIPKCQIRCAYSFDPYQIFEVQHLPCMILTVKVLRGRNITNGWAQDLIDTPDPYVFLRLKTAPEGRKRTRTIDNDCNPIWNESFDFYLNFSETHVLEITLMEANPLNLDQKIGTVYFNIDRIVEFGRSQTEVFNFNGTTEVDIEFHLEWDQNPTLRYSLCLSDKEKEFMRKRKQKVFEGLNRLLGEQGPRTVEEAPTIAVIGSGGGFRAMTGYSGVFKALADSGLLDCTTYACGLSGSSWYLSTLYSHPRWPEMNPGDLQDELMYNIDKSLMWLLGPNSVMRYLDSVLKKRREGQPISFTDFFGHMVGETLLKGRMHSRLTDQRAKIQDADVPLPLYTCVHVKKDVPARSFQEWVEFSPYEIGMPKYGTFMDSELFGSKFFMGKLVRKYQEQPLHFLQGIWGSAFCILFKRLLEDNRRLDPAEMIRQEMGKQLEQTQDNDDDSSDLSSDEDDDEESEKSDLDADDLAEDSAGERRRSSVTSRSEERRYSGSGVTPGPFGSGVGQSRRDSRQESTESSDTTDGESSFIDLEPPRSFLPSNGSSSDSFGFDEVGTPTPSDWNQGMEVPRRSSSPGLYSSNNNDDGSETLSSTLTESQKKGVRFSQGVESQKFELLSTRAGRAAVIHNFMRGLSLQQTYPLSPFTPVHERVQEGDEFDGIFEMHPTHIKHIYMVDAGLTFNSPYPLVLRPQRGTDIILSFDFSARPSDSTPPFKELKLAERWAKLNRLPFPPIDTSVFDVTGMKELYVFRDPDDPHCPVVLHFALVNTNFRQYKAPGVPRETREEFDFADFDIFDDPTTPYSTFNFTYQHQHFERLSKLMEFNTLNNLEEIKHVLADVVAKKRQVPSSRMPIHTRDIKLLRMKSVQERRELKKFLKKMESRASPEEMNPFFKTLRQDSVTSHRNGKTQKGPGESEKDSVKQAMRRQGTAGFAQHDSRDFLPKSSSELSRDSSDEVFHGSSRNNHILPSSCTTRNTPPSSTSEQELSRQQSGEFGNFQRDSAPLLGSVQQESRLSRGSSTDEFHDAPEAFTREGVPVTDPVEAKKHYEGAKMRRKMLRRQSTISSLNSITESISLDSENKSRISQASEPEHIDVADLEQFEGI</sequence>
<feature type="region of interest" description="Disordered" evidence="8">
    <location>
        <begin position="481"/>
        <end position="650"/>
    </location>
</feature>
<dbReference type="GO" id="GO:0004623">
    <property type="term" value="F:phospholipase A2 activity"/>
    <property type="evidence" value="ECO:0007669"/>
    <property type="project" value="UniProtKB-EC"/>
</dbReference>
<organism evidence="11 12">
    <name type="scientific">Batillaria attramentaria</name>
    <dbReference type="NCBI Taxonomy" id="370345"/>
    <lineage>
        <taxon>Eukaryota</taxon>
        <taxon>Metazoa</taxon>
        <taxon>Spiralia</taxon>
        <taxon>Lophotrochozoa</taxon>
        <taxon>Mollusca</taxon>
        <taxon>Gastropoda</taxon>
        <taxon>Caenogastropoda</taxon>
        <taxon>Sorbeoconcha</taxon>
        <taxon>Cerithioidea</taxon>
        <taxon>Batillariidae</taxon>
        <taxon>Batillaria</taxon>
    </lineage>
</organism>
<comment type="caution">
    <text evidence="11">The sequence shown here is derived from an EMBL/GenBank/DDBJ whole genome shotgun (WGS) entry which is preliminary data.</text>
</comment>
<comment type="subcellular location">
    <subcellularLocation>
        <location evidence="1">Cytoplasm</location>
    </subcellularLocation>
</comment>
<comment type="catalytic activity">
    <reaction evidence="7">
        <text>a 1,2-diacyl-sn-glycero-3-phosphocholine + H2O = a 1-acyl-sn-glycero-3-phosphocholine + a fatty acid + H(+)</text>
        <dbReference type="Rhea" id="RHEA:15801"/>
        <dbReference type="ChEBI" id="CHEBI:15377"/>
        <dbReference type="ChEBI" id="CHEBI:15378"/>
        <dbReference type="ChEBI" id="CHEBI:28868"/>
        <dbReference type="ChEBI" id="CHEBI:57643"/>
        <dbReference type="ChEBI" id="CHEBI:58168"/>
        <dbReference type="EC" id="3.1.1.4"/>
    </reaction>
</comment>
<keyword evidence="7" id="KW-0479">Metal-binding</keyword>
<dbReference type="Pfam" id="PF00168">
    <property type="entry name" value="C2"/>
    <property type="match status" value="1"/>
</dbReference>
<proteinExistence type="predicted"/>
<feature type="compositionally biased region" description="Basic and acidic residues" evidence="8">
    <location>
        <begin position="521"/>
        <end position="538"/>
    </location>
</feature>
<keyword evidence="3 7" id="KW-0963">Cytoplasm</keyword>
<feature type="compositionally biased region" description="Basic and acidic residues" evidence="8">
    <location>
        <begin position="1065"/>
        <end position="1077"/>
    </location>
</feature>
<dbReference type="PANTHER" id="PTHR10728:SF40">
    <property type="entry name" value="PATATIN FAMILY PROTEIN"/>
    <property type="match status" value="1"/>
</dbReference>
<dbReference type="SMART" id="SM00022">
    <property type="entry name" value="PLAc"/>
    <property type="match status" value="1"/>
</dbReference>
<feature type="compositionally biased region" description="Acidic residues" evidence="8">
    <location>
        <begin position="487"/>
        <end position="520"/>
    </location>
</feature>
<evidence type="ECO:0000256" key="3">
    <source>
        <dbReference type="ARBA" id="ARBA00022490"/>
    </source>
</evidence>
<dbReference type="GO" id="GO:0016042">
    <property type="term" value="P:lipid catabolic process"/>
    <property type="evidence" value="ECO:0007669"/>
    <property type="project" value="UniProtKB-UniRule"/>
</dbReference>
<evidence type="ECO:0000256" key="5">
    <source>
        <dbReference type="ARBA" id="ARBA00023098"/>
    </source>
</evidence>
<keyword evidence="12" id="KW-1185">Reference proteome</keyword>
<dbReference type="PROSITE" id="PS51210">
    <property type="entry name" value="PLA2C"/>
    <property type="match status" value="1"/>
</dbReference>
<dbReference type="GO" id="GO:0005737">
    <property type="term" value="C:cytoplasm"/>
    <property type="evidence" value="ECO:0007669"/>
    <property type="project" value="UniProtKB-SubCell"/>
</dbReference>
<keyword evidence="5 6" id="KW-0443">Lipid metabolism</keyword>
<dbReference type="SMART" id="SM00239">
    <property type="entry name" value="C2"/>
    <property type="match status" value="1"/>
</dbReference>
<dbReference type="Gene3D" id="3.40.1090.10">
    <property type="entry name" value="Cytosolic phospholipase A2 catalytic domain"/>
    <property type="match status" value="2"/>
</dbReference>
<dbReference type="EMBL" id="JACVVK020000178">
    <property type="protein sequence ID" value="KAK7486493.1"/>
    <property type="molecule type" value="Genomic_DNA"/>
</dbReference>
<feature type="compositionally biased region" description="Basic and acidic residues" evidence="8">
    <location>
        <begin position="994"/>
        <end position="1003"/>
    </location>
</feature>
<dbReference type="Gene3D" id="2.60.40.150">
    <property type="entry name" value="C2 domain"/>
    <property type="match status" value="1"/>
</dbReference>
<comment type="domain">
    <text evidence="7">The N-terminal C2 domain associates with lipid membranes upon calcium binding.</text>
</comment>
<protein>
    <recommendedName>
        <fullName evidence="2 7">Phospholipase A2</fullName>
        <ecNumber evidence="2 7">3.1.1.4</ecNumber>
    </recommendedName>
</protein>
<dbReference type="PROSITE" id="PS50004">
    <property type="entry name" value="C2"/>
    <property type="match status" value="1"/>
</dbReference>
<evidence type="ECO:0000256" key="1">
    <source>
        <dbReference type="ARBA" id="ARBA00004496"/>
    </source>
</evidence>
<dbReference type="PANTHER" id="PTHR10728">
    <property type="entry name" value="CYTOSOLIC PHOSPHOLIPASE A2"/>
    <property type="match status" value="1"/>
</dbReference>
<dbReference type="InterPro" id="IPR016035">
    <property type="entry name" value="Acyl_Trfase/lysoPLipase"/>
</dbReference>
<dbReference type="EC" id="3.1.1.4" evidence="2 7"/>
<gene>
    <name evidence="11" type="ORF">BaRGS_00022294</name>
</gene>
<accession>A0ABD0KH20</accession>
<dbReference type="SUPFAM" id="SSF49562">
    <property type="entry name" value="C2 domain (Calcium/lipid-binding domain, CaLB)"/>
    <property type="match status" value="1"/>
</dbReference>
<feature type="non-terminal residue" evidence="11">
    <location>
        <position position="1149"/>
    </location>
</feature>
<feature type="domain" description="PLA2c" evidence="10">
    <location>
        <begin position="197"/>
        <end position="928"/>
    </location>
</feature>
<evidence type="ECO:0000259" key="9">
    <source>
        <dbReference type="PROSITE" id="PS50004"/>
    </source>
</evidence>
<dbReference type="GO" id="GO:0046872">
    <property type="term" value="F:metal ion binding"/>
    <property type="evidence" value="ECO:0007669"/>
    <property type="project" value="UniProtKB-KW"/>
</dbReference>
<feature type="compositionally biased region" description="Low complexity" evidence="8">
    <location>
        <begin position="564"/>
        <end position="575"/>
    </location>
</feature>
<reference evidence="11 12" key="1">
    <citation type="journal article" date="2023" name="Sci. Data">
        <title>Genome assembly of the Korean intertidal mud-creeper Batillaria attramentaria.</title>
        <authorList>
            <person name="Patra A.K."/>
            <person name="Ho P.T."/>
            <person name="Jun S."/>
            <person name="Lee S.J."/>
            <person name="Kim Y."/>
            <person name="Won Y.J."/>
        </authorList>
    </citation>
    <scope>NUCLEOTIDE SEQUENCE [LARGE SCALE GENOMIC DNA]</scope>
    <source>
        <strain evidence="11">Wonlab-2016</strain>
    </source>
</reference>
<name>A0ABD0KH20_9CAEN</name>
<evidence type="ECO:0000313" key="11">
    <source>
        <dbReference type="EMBL" id="KAK7486493.1"/>
    </source>
</evidence>
<evidence type="ECO:0000256" key="2">
    <source>
        <dbReference type="ARBA" id="ARBA00013278"/>
    </source>
</evidence>
<evidence type="ECO:0000259" key="10">
    <source>
        <dbReference type="PROSITE" id="PS51210"/>
    </source>
</evidence>
<dbReference type="AlphaFoldDB" id="A0ABD0KH20"/>
<feature type="compositionally biased region" description="Polar residues" evidence="8">
    <location>
        <begin position="1006"/>
        <end position="1039"/>
    </location>
</feature>
<dbReference type="InterPro" id="IPR000008">
    <property type="entry name" value="C2_dom"/>
</dbReference>
<dbReference type="InterPro" id="IPR035892">
    <property type="entry name" value="C2_domain_sf"/>
</dbReference>
<evidence type="ECO:0000256" key="6">
    <source>
        <dbReference type="PROSITE-ProRule" id="PRU00555"/>
    </source>
</evidence>
<feature type="compositionally biased region" description="Polar residues" evidence="8">
    <location>
        <begin position="1121"/>
        <end position="1133"/>
    </location>
</feature>
<feature type="compositionally biased region" description="Low complexity" evidence="8">
    <location>
        <begin position="590"/>
        <end position="599"/>
    </location>
</feature>
<dbReference type="Pfam" id="PF01735">
    <property type="entry name" value="PLA2_B"/>
    <property type="match status" value="2"/>
</dbReference>